<dbReference type="EMBL" id="CP034437">
    <property type="protein sequence ID" value="AZN41043.1"/>
    <property type="molecule type" value="Genomic_DNA"/>
</dbReference>
<keyword evidence="3" id="KW-1185">Reference proteome</keyword>
<evidence type="ECO:0000313" key="2">
    <source>
        <dbReference type="EMBL" id="AZN41043.1"/>
    </source>
</evidence>
<protein>
    <submittedName>
        <fullName evidence="2">GNAT family N-acetyltransferase</fullName>
    </submittedName>
</protein>
<dbReference type="OrthoDB" id="9803772at2"/>
<dbReference type="Pfam" id="PF00583">
    <property type="entry name" value="Acetyltransf_1"/>
    <property type="match status" value="1"/>
</dbReference>
<evidence type="ECO:0000313" key="3">
    <source>
        <dbReference type="Proteomes" id="UP000272528"/>
    </source>
</evidence>
<dbReference type="InterPro" id="IPR016181">
    <property type="entry name" value="Acyl_CoA_acyltransferase"/>
</dbReference>
<dbReference type="AlphaFoldDB" id="A0A3S9A5Q2"/>
<name>A0A3S9A5Q2_9BACL</name>
<proteinExistence type="predicted"/>
<dbReference type="Proteomes" id="UP000272528">
    <property type="component" value="Chromosome"/>
</dbReference>
<dbReference type="InterPro" id="IPR000182">
    <property type="entry name" value="GNAT_dom"/>
</dbReference>
<sequence length="164" mass="19241">MIELIQIRQMTLDDIEMIHHDFNNHGIERDIDYILNCWEENESGTRITLLAFYKEELAGSLHLLSTSNYPPFIEQGIPEVNDFNVFEPVKRLGIGNRLMDEIEKIAIEKYGKVGIGVGMHFYYGPAQRLYAKRDMYLMAEESLITMKWSCHSRTFVQIMIWSFI</sequence>
<reference evidence="3" key="1">
    <citation type="submission" date="2018-12" db="EMBL/GenBank/DDBJ databases">
        <title>Genome sequence of Peanibacillus sp.</title>
        <authorList>
            <person name="Subramani G."/>
            <person name="Srinivasan S."/>
            <person name="Kim M.K."/>
        </authorList>
    </citation>
    <scope>NUCLEOTIDE SEQUENCE [LARGE SCALE GENOMIC DNA]</scope>
    <source>
        <strain evidence="3">18JY67-1</strain>
    </source>
</reference>
<dbReference type="PROSITE" id="PS51186">
    <property type="entry name" value="GNAT"/>
    <property type="match status" value="1"/>
</dbReference>
<dbReference type="CDD" id="cd04301">
    <property type="entry name" value="NAT_SF"/>
    <property type="match status" value="1"/>
</dbReference>
<dbReference type="KEGG" id="palb:EJC50_16235"/>
<dbReference type="RefSeq" id="WP_126016717.1">
    <property type="nucleotide sequence ID" value="NZ_CP034437.1"/>
</dbReference>
<feature type="domain" description="N-acetyltransferase" evidence="1">
    <location>
        <begin position="5"/>
        <end position="151"/>
    </location>
</feature>
<organism evidence="2 3">
    <name type="scientific">Paenibacillus albus</name>
    <dbReference type="NCBI Taxonomy" id="2495582"/>
    <lineage>
        <taxon>Bacteria</taxon>
        <taxon>Bacillati</taxon>
        <taxon>Bacillota</taxon>
        <taxon>Bacilli</taxon>
        <taxon>Bacillales</taxon>
        <taxon>Paenibacillaceae</taxon>
        <taxon>Paenibacillus</taxon>
    </lineage>
</organism>
<dbReference type="Gene3D" id="3.40.630.30">
    <property type="match status" value="1"/>
</dbReference>
<accession>A0A3S9A5Q2</accession>
<evidence type="ECO:0000259" key="1">
    <source>
        <dbReference type="PROSITE" id="PS51186"/>
    </source>
</evidence>
<keyword evidence="2" id="KW-0808">Transferase</keyword>
<gene>
    <name evidence="2" type="ORF">EJC50_16235</name>
</gene>
<dbReference type="GO" id="GO:0016747">
    <property type="term" value="F:acyltransferase activity, transferring groups other than amino-acyl groups"/>
    <property type="evidence" value="ECO:0007669"/>
    <property type="project" value="InterPro"/>
</dbReference>
<dbReference type="SUPFAM" id="SSF55729">
    <property type="entry name" value="Acyl-CoA N-acyltransferases (Nat)"/>
    <property type="match status" value="1"/>
</dbReference>